<sequence>MTSKTQKARLFGLISGLLLVVTSLVIICQKGIVLGQDFTGGYVTVVDVPEQVNHQQIQSKLAELGVESARINRQNDGSWRVFQTPQSTDEALVKHWVNGLELDWNAEVLDASYLGSQVGSELIEQGGLAGLFALVSVLIYLAFRFEWRLAVSASIALFHDVIVTLGLFSVTQVEFDLTVLAALLAIIGYSLNDSIVIGDRVRELLFEAQWKTSPVGETIDQAIKDSMSRTLITSLTTLTTVLAIWWLGGAGLSGFAMALCCGILVGTLSSLAISATLPQFLGLSFNNYLKEESEETKRQLAEP</sequence>
<comment type="caution">
    <text evidence="12">The sequence shown here is derived from an EMBL/GenBank/DDBJ whole genome shotgun (WGS) entry which is preliminary data.</text>
</comment>
<proteinExistence type="predicted"/>
<dbReference type="OrthoDB" id="9774769at2"/>
<evidence type="ECO:0000313" key="13">
    <source>
        <dbReference type="Proteomes" id="UP000228621"/>
    </source>
</evidence>
<dbReference type="NCBIfam" id="TIGR00916">
    <property type="entry name" value="2A0604s01"/>
    <property type="match status" value="1"/>
</dbReference>
<dbReference type="InterPro" id="IPR022645">
    <property type="entry name" value="SecD/SecF_bac"/>
</dbReference>
<dbReference type="RefSeq" id="WP_099641188.1">
    <property type="nucleotide sequence ID" value="NZ_NKHF01000025.1"/>
</dbReference>
<keyword evidence="13" id="KW-1185">Reference proteome</keyword>
<feature type="domain" description="Protein export membrane protein SecD/SecF C-terminal" evidence="11">
    <location>
        <begin position="104"/>
        <end position="278"/>
    </location>
</feature>
<accession>A0A2A5JTN6</accession>
<dbReference type="GO" id="GO:0005886">
    <property type="term" value="C:plasma membrane"/>
    <property type="evidence" value="ECO:0007669"/>
    <property type="project" value="UniProtKB-SubCell"/>
</dbReference>
<name>A0A2A5JTN6_PSEO7</name>
<feature type="transmembrane region" description="Helical" evidence="10">
    <location>
        <begin position="122"/>
        <end position="143"/>
    </location>
</feature>
<evidence type="ECO:0000256" key="8">
    <source>
        <dbReference type="ARBA" id="ARBA00023010"/>
    </source>
</evidence>
<gene>
    <name evidence="12" type="primary">secF</name>
    <name evidence="12" type="ORF">CEX98_05895</name>
</gene>
<dbReference type="Proteomes" id="UP000228621">
    <property type="component" value="Unassembled WGS sequence"/>
</dbReference>
<evidence type="ECO:0000256" key="1">
    <source>
        <dbReference type="ARBA" id="ARBA00004651"/>
    </source>
</evidence>
<protein>
    <recommendedName>
        <fullName evidence="2">Protein translocase subunit SecF</fullName>
    </recommendedName>
</protein>
<evidence type="ECO:0000256" key="9">
    <source>
        <dbReference type="ARBA" id="ARBA00023136"/>
    </source>
</evidence>
<evidence type="ECO:0000256" key="10">
    <source>
        <dbReference type="SAM" id="Phobius"/>
    </source>
</evidence>
<feature type="transmembrane region" description="Helical" evidence="10">
    <location>
        <begin position="177"/>
        <end position="197"/>
    </location>
</feature>
<evidence type="ECO:0000256" key="4">
    <source>
        <dbReference type="ARBA" id="ARBA00022475"/>
    </source>
</evidence>
<comment type="subcellular location">
    <subcellularLocation>
        <location evidence="1">Cell membrane</location>
        <topology evidence="1">Multi-pass membrane protein</topology>
    </subcellularLocation>
</comment>
<dbReference type="InterPro" id="IPR048634">
    <property type="entry name" value="SecD_SecF_C"/>
</dbReference>
<dbReference type="InterPro" id="IPR055344">
    <property type="entry name" value="SecD_SecF_C_bact"/>
</dbReference>
<evidence type="ECO:0000259" key="11">
    <source>
        <dbReference type="Pfam" id="PF02355"/>
    </source>
</evidence>
<reference evidence="13" key="1">
    <citation type="journal article" date="2019" name="Genome Announc.">
        <title>Draft Genome Sequence of Pseudoalteromonas piscicida Strain 36Y ROTHPW, an Hypersaline Seawater Isolate from the South Coast of Sonora, Mexico.</title>
        <authorList>
            <person name="Sanchez-Diaz R."/>
            <person name="Molina-Garza Z.J."/>
            <person name="Cruz-Suarez L.E."/>
            <person name="Selvin J."/>
            <person name="Kiran G.S."/>
            <person name="Ibarra-Gamez J.C."/>
            <person name="Gomez-Gil B."/>
            <person name="Galaviz-Silva L."/>
        </authorList>
    </citation>
    <scope>NUCLEOTIDE SEQUENCE [LARGE SCALE GENOMIC DNA]</scope>
    <source>
        <strain evidence="13">36Y_RITHPW</strain>
    </source>
</reference>
<dbReference type="InterPro" id="IPR005665">
    <property type="entry name" value="SecF_bac"/>
</dbReference>
<dbReference type="Gene3D" id="1.20.1640.10">
    <property type="entry name" value="Multidrug efflux transporter AcrB transmembrane domain"/>
    <property type="match status" value="1"/>
</dbReference>
<dbReference type="GO" id="GO:0015450">
    <property type="term" value="F:protein-transporting ATPase activity"/>
    <property type="evidence" value="ECO:0007669"/>
    <property type="project" value="InterPro"/>
</dbReference>
<keyword evidence="4" id="KW-1003">Cell membrane</keyword>
<keyword evidence="3" id="KW-0813">Transport</keyword>
<feature type="transmembrane region" description="Helical" evidence="10">
    <location>
        <begin position="231"/>
        <end position="248"/>
    </location>
</feature>
<evidence type="ECO:0000256" key="7">
    <source>
        <dbReference type="ARBA" id="ARBA00022989"/>
    </source>
</evidence>
<keyword evidence="9 10" id="KW-0472">Membrane</keyword>
<dbReference type="PANTHER" id="PTHR30081:SF8">
    <property type="entry name" value="PROTEIN TRANSLOCASE SUBUNIT SECF"/>
    <property type="match status" value="1"/>
</dbReference>
<dbReference type="PANTHER" id="PTHR30081">
    <property type="entry name" value="PROTEIN-EXPORT MEMBRANE PROTEIN SEC"/>
    <property type="match status" value="1"/>
</dbReference>
<dbReference type="EMBL" id="NKHF01000025">
    <property type="protein sequence ID" value="PCK32750.1"/>
    <property type="molecule type" value="Genomic_DNA"/>
</dbReference>
<dbReference type="InterPro" id="IPR022813">
    <property type="entry name" value="SecD/SecF_arch_bac"/>
</dbReference>
<dbReference type="AlphaFoldDB" id="A0A2A5JTN6"/>
<evidence type="ECO:0000256" key="6">
    <source>
        <dbReference type="ARBA" id="ARBA00022927"/>
    </source>
</evidence>
<keyword evidence="5 10" id="KW-0812">Transmembrane</keyword>
<evidence type="ECO:0000256" key="5">
    <source>
        <dbReference type="ARBA" id="ARBA00022692"/>
    </source>
</evidence>
<keyword evidence="7 10" id="KW-1133">Transmembrane helix</keyword>
<keyword evidence="6" id="KW-0653">Protein transport</keyword>
<feature type="transmembrane region" description="Helical" evidence="10">
    <location>
        <begin position="150"/>
        <end position="171"/>
    </location>
</feature>
<evidence type="ECO:0000256" key="2">
    <source>
        <dbReference type="ARBA" id="ARBA00015792"/>
    </source>
</evidence>
<dbReference type="PRINTS" id="PR01755">
    <property type="entry name" value="SECFTRNLCASE"/>
</dbReference>
<dbReference type="GO" id="GO:0006886">
    <property type="term" value="P:intracellular protein transport"/>
    <property type="evidence" value="ECO:0007669"/>
    <property type="project" value="InterPro"/>
</dbReference>
<feature type="transmembrane region" description="Helical" evidence="10">
    <location>
        <begin position="254"/>
        <end position="277"/>
    </location>
</feature>
<organism evidence="12 13">
    <name type="scientific">Pseudoalteromonas piscicida</name>
    <dbReference type="NCBI Taxonomy" id="43662"/>
    <lineage>
        <taxon>Bacteria</taxon>
        <taxon>Pseudomonadati</taxon>
        <taxon>Pseudomonadota</taxon>
        <taxon>Gammaproteobacteria</taxon>
        <taxon>Alteromonadales</taxon>
        <taxon>Pseudoalteromonadaceae</taxon>
        <taxon>Pseudoalteromonas</taxon>
    </lineage>
</organism>
<evidence type="ECO:0000313" key="12">
    <source>
        <dbReference type="EMBL" id="PCK32750.1"/>
    </source>
</evidence>
<dbReference type="SUPFAM" id="SSF82866">
    <property type="entry name" value="Multidrug efflux transporter AcrB transmembrane domain"/>
    <property type="match status" value="1"/>
</dbReference>
<dbReference type="Pfam" id="PF02355">
    <property type="entry name" value="SecD_SecF_C"/>
    <property type="match status" value="1"/>
</dbReference>
<keyword evidence="8" id="KW-0811">Translocation</keyword>
<dbReference type="NCBIfam" id="TIGR00966">
    <property type="entry name" value="transloc_SecF"/>
    <property type="match status" value="1"/>
</dbReference>
<evidence type="ECO:0000256" key="3">
    <source>
        <dbReference type="ARBA" id="ARBA00022448"/>
    </source>
</evidence>